<dbReference type="RefSeq" id="WP_106531556.1">
    <property type="nucleotide sequence ID" value="NZ_PYAW01000017.1"/>
</dbReference>
<dbReference type="OrthoDB" id="683567at2"/>
<sequence length="122" mass="14585">MYPLFVSLTGSDANGTRLLTVCGQEYKAHDYDWYIEDAINLAKHWKPHQVTYLRIVHLRNWIRENYQHGHEIPFKHLRSLLGCKHWIESVIHAEYKYAAIEFKDSYNSALKSNEEIFQKYNK</sequence>
<protein>
    <submittedName>
        <fullName evidence="1">Uncharacterized protein</fullName>
    </submittedName>
</protein>
<dbReference type="Proteomes" id="UP000240971">
    <property type="component" value="Unassembled WGS sequence"/>
</dbReference>
<evidence type="ECO:0000313" key="1">
    <source>
        <dbReference type="EMBL" id="PSL42228.1"/>
    </source>
</evidence>
<organism evidence="1 2">
    <name type="scientific">Chitinophaga niastensis</name>
    <dbReference type="NCBI Taxonomy" id="536980"/>
    <lineage>
        <taxon>Bacteria</taxon>
        <taxon>Pseudomonadati</taxon>
        <taxon>Bacteroidota</taxon>
        <taxon>Chitinophagia</taxon>
        <taxon>Chitinophagales</taxon>
        <taxon>Chitinophagaceae</taxon>
        <taxon>Chitinophaga</taxon>
    </lineage>
</organism>
<comment type="caution">
    <text evidence="1">The sequence shown here is derived from an EMBL/GenBank/DDBJ whole genome shotgun (WGS) entry which is preliminary data.</text>
</comment>
<keyword evidence="2" id="KW-1185">Reference proteome</keyword>
<dbReference type="AlphaFoldDB" id="A0A2P8H7M9"/>
<accession>A0A2P8H7M9</accession>
<dbReference type="EMBL" id="PYAW01000017">
    <property type="protein sequence ID" value="PSL42228.1"/>
    <property type="molecule type" value="Genomic_DNA"/>
</dbReference>
<proteinExistence type="predicted"/>
<evidence type="ECO:0000313" key="2">
    <source>
        <dbReference type="Proteomes" id="UP000240971"/>
    </source>
</evidence>
<name>A0A2P8H7M9_CHINA</name>
<reference evidence="1 2" key="1">
    <citation type="submission" date="2018-03" db="EMBL/GenBank/DDBJ databases">
        <title>Genomic Encyclopedia of Archaeal and Bacterial Type Strains, Phase II (KMG-II): from individual species to whole genera.</title>
        <authorList>
            <person name="Goeker M."/>
        </authorList>
    </citation>
    <scope>NUCLEOTIDE SEQUENCE [LARGE SCALE GENOMIC DNA]</scope>
    <source>
        <strain evidence="1 2">DSM 24859</strain>
    </source>
</reference>
<gene>
    <name evidence="1" type="ORF">CLV51_1174</name>
</gene>